<dbReference type="PANTHER" id="PTHR45982:SF1">
    <property type="entry name" value="REGULATOR OF CHROMOSOME CONDENSATION"/>
    <property type="match status" value="1"/>
</dbReference>
<dbReference type="Pfam" id="PF25390">
    <property type="entry name" value="WD40_RLD"/>
    <property type="match status" value="1"/>
</dbReference>
<proteinExistence type="predicted"/>
<evidence type="ECO:0000313" key="4">
    <source>
        <dbReference type="EMBL" id="QBK91336.1"/>
    </source>
</evidence>
<dbReference type="PANTHER" id="PTHR45982">
    <property type="entry name" value="REGULATOR OF CHROMOSOME CONDENSATION"/>
    <property type="match status" value="1"/>
</dbReference>
<reference evidence="4" key="1">
    <citation type="journal article" date="2019" name="MBio">
        <title>Virus Genomes from Deep Sea Sediments Expand the Ocean Megavirome and Support Independent Origins of Viral Gigantism.</title>
        <authorList>
            <person name="Backstrom D."/>
            <person name="Yutin N."/>
            <person name="Jorgensen S.L."/>
            <person name="Dharamshi J."/>
            <person name="Homa F."/>
            <person name="Zaremba-Niedwiedzka K."/>
            <person name="Spang A."/>
            <person name="Wolf Y.I."/>
            <person name="Koonin E.V."/>
            <person name="Ettema T.J."/>
        </authorList>
    </citation>
    <scope>NUCLEOTIDE SEQUENCE</scope>
</reference>
<evidence type="ECO:0000256" key="2">
    <source>
        <dbReference type="ARBA" id="ARBA00022737"/>
    </source>
</evidence>
<sequence>MDDPIKACLSILPHEKLIEILLALDSLEDIFKACSSSTIFARVCQDDHFWKLRYRQDFGSGRPSEEMLKRKIPWREFYRLMTENISFPFSVGYRHLGIIDSNGQLSMLGRNMYGQLGNGTKISTNIPQIVLSNVRQISCGFGTTGAITKDGEVYSWGNNRQGKLGIGSHHDGDVLVPRLIKWSKKARKIVYSTSSSIALTEDGEVYVWGRLTNNLYTEVPLKLNLPSKEKCIDVSSGRQSFAAVTQSGKLYMWGDNVNYLYLSKNWAKWLIDASIIYNSDDPEHTKFIRPTLIPFSEHAQQISMGRSYLGVVTMKRELWMMGRNSLHQIGKYISSREEVNIYRKLLIKVNTLFDDTVILRLVLIKFPSQSNSVPSQVLYFNSRWRTSSVKLKDGRIFMWGDNNDKQIGPVKDYERSIGLFGVLGGREIPKPTEIRLDHPIVYIMAGGEFTVAITDDDYINLWGKKLFSREN</sequence>
<dbReference type="InterPro" id="IPR009091">
    <property type="entry name" value="RCC1/BLIP-II"/>
</dbReference>
<dbReference type="EMBL" id="MK500527">
    <property type="protein sequence ID" value="QBK91336.1"/>
    <property type="molecule type" value="Genomic_DNA"/>
</dbReference>
<protein>
    <submittedName>
        <fullName evidence="4">F-box and regulator of chromosome condensation repeat protein</fullName>
    </submittedName>
</protein>
<organism evidence="4">
    <name type="scientific">Pithovirus LCPAC202</name>
    <dbReference type="NCBI Taxonomy" id="2506592"/>
    <lineage>
        <taxon>Viruses</taxon>
        <taxon>Pithoviruses</taxon>
    </lineage>
</organism>
<dbReference type="SUPFAM" id="SSF50985">
    <property type="entry name" value="RCC1/BLIP-II"/>
    <property type="match status" value="2"/>
</dbReference>
<dbReference type="InterPro" id="IPR036047">
    <property type="entry name" value="F-box-like_dom_sf"/>
</dbReference>
<dbReference type="Gene3D" id="1.20.1280.50">
    <property type="match status" value="1"/>
</dbReference>
<dbReference type="PROSITE" id="PS50012">
    <property type="entry name" value="RCC1_3"/>
    <property type="match status" value="3"/>
</dbReference>
<dbReference type="Gene3D" id="2.130.10.30">
    <property type="entry name" value="Regulator of chromosome condensation 1/beta-lactamase-inhibitor protein II"/>
    <property type="match status" value="2"/>
</dbReference>
<name>A0A481Z6V0_9VIRU</name>
<accession>A0A481Z6V0</accession>
<evidence type="ECO:0000259" key="3">
    <source>
        <dbReference type="Pfam" id="PF25390"/>
    </source>
</evidence>
<dbReference type="InterPro" id="IPR058923">
    <property type="entry name" value="RCC1-like_dom"/>
</dbReference>
<evidence type="ECO:0000256" key="1">
    <source>
        <dbReference type="ARBA" id="ARBA00022658"/>
    </source>
</evidence>
<gene>
    <name evidence="4" type="ORF">LCPAC202_03100</name>
</gene>
<feature type="domain" description="RCC1-like" evidence="3">
    <location>
        <begin position="90"/>
        <end position="452"/>
    </location>
</feature>
<dbReference type="InterPro" id="IPR000408">
    <property type="entry name" value="Reg_chr_condens"/>
</dbReference>
<dbReference type="PRINTS" id="PR00633">
    <property type="entry name" value="RCCNDNSATION"/>
</dbReference>
<dbReference type="SUPFAM" id="SSF81383">
    <property type="entry name" value="F-box domain"/>
    <property type="match status" value="1"/>
</dbReference>
<keyword evidence="2" id="KW-0677">Repeat</keyword>
<dbReference type="InterPro" id="IPR051553">
    <property type="entry name" value="Ran_GTPase-activating"/>
</dbReference>
<keyword evidence="1" id="KW-0344">Guanine-nucleotide releasing factor</keyword>